<feature type="non-terminal residue" evidence="1">
    <location>
        <position position="23"/>
    </location>
</feature>
<sequence>VLRKIINKFNKGFLTTRKDPFFS</sequence>
<dbReference type="AlphaFoldDB" id="A0A382FBT3"/>
<organism evidence="1">
    <name type="scientific">marine metagenome</name>
    <dbReference type="NCBI Taxonomy" id="408172"/>
    <lineage>
        <taxon>unclassified sequences</taxon>
        <taxon>metagenomes</taxon>
        <taxon>ecological metagenomes</taxon>
    </lineage>
</organism>
<reference evidence="1" key="1">
    <citation type="submission" date="2018-05" db="EMBL/GenBank/DDBJ databases">
        <authorList>
            <person name="Lanie J.A."/>
            <person name="Ng W.-L."/>
            <person name="Kazmierczak K.M."/>
            <person name="Andrzejewski T.M."/>
            <person name="Davidsen T.M."/>
            <person name="Wayne K.J."/>
            <person name="Tettelin H."/>
            <person name="Glass J.I."/>
            <person name="Rusch D."/>
            <person name="Podicherti R."/>
            <person name="Tsui H.-C.T."/>
            <person name="Winkler M.E."/>
        </authorList>
    </citation>
    <scope>NUCLEOTIDE SEQUENCE</scope>
</reference>
<gene>
    <name evidence="1" type="ORF">METZ01_LOCUS213204</name>
</gene>
<protein>
    <submittedName>
        <fullName evidence="1">Uncharacterized protein</fullName>
    </submittedName>
</protein>
<feature type="non-terminal residue" evidence="1">
    <location>
        <position position="1"/>
    </location>
</feature>
<evidence type="ECO:0000313" key="1">
    <source>
        <dbReference type="EMBL" id="SVB60350.1"/>
    </source>
</evidence>
<dbReference type="EMBL" id="UINC01049056">
    <property type="protein sequence ID" value="SVB60350.1"/>
    <property type="molecule type" value="Genomic_DNA"/>
</dbReference>
<name>A0A382FBT3_9ZZZZ</name>
<proteinExistence type="predicted"/>
<accession>A0A382FBT3</accession>